<dbReference type="InParanoid" id="A0A0C2YRL3"/>
<dbReference type="Proteomes" id="UP000053989">
    <property type="component" value="Unassembled WGS sequence"/>
</dbReference>
<reference evidence="4" key="2">
    <citation type="submission" date="2015-01" db="EMBL/GenBank/DDBJ databases">
        <title>Evolutionary Origins and Diversification of the Mycorrhizal Mutualists.</title>
        <authorList>
            <consortium name="DOE Joint Genome Institute"/>
            <consortium name="Mycorrhizal Genomics Consortium"/>
            <person name="Kohler A."/>
            <person name="Kuo A."/>
            <person name="Nagy L.G."/>
            <person name="Floudas D."/>
            <person name="Copeland A."/>
            <person name="Barry K.W."/>
            <person name="Cichocki N."/>
            <person name="Veneault-Fourrey C."/>
            <person name="LaButti K."/>
            <person name="Lindquist E.A."/>
            <person name="Lipzen A."/>
            <person name="Lundell T."/>
            <person name="Morin E."/>
            <person name="Murat C."/>
            <person name="Riley R."/>
            <person name="Ohm R."/>
            <person name="Sun H."/>
            <person name="Tunlid A."/>
            <person name="Henrissat B."/>
            <person name="Grigoriev I.V."/>
            <person name="Hibbett D.S."/>
            <person name="Martin F."/>
        </authorList>
    </citation>
    <scope>NUCLEOTIDE SEQUENCE [LARGE SCALE GENOMIC DNA]</scope>
    <source>
        <strain evidence="4">Foug A</strain>
    </source>
</reference>
<dbReference type="InterPro" id="IPR047313">
    <property type="entry name" value="SMN_C"/>
</dbReference>
<dbReference type="EMBL" id="KN822213">
    <property type="protein sequence ID" value="KIM52368.1"/>
    <property type="molecule type" value="Genomic_DNA"/>
</dbReference>
<protein>
    <recommendedName>
        <fullName evidence="2">Survival Motor Neuron Gemin2-binding domain-containing protein</fullName>
    </recommendedName>
</protein>
<evidence type="ECO:0000313" key="4">
    <source>
        <dbReference type="Proteomes" id="UP000053989"/>
    </source>
</evidence>
<dbReference type="STRING" id="1036808.A0A0C2YRL3"/>
<dbReference type="InterPro" id="IPR049481">
    <property type="entry name" value="SMN_G2-BD"/>
</dbReference>
<dbReference type="OrthoDB" id="197400at2759"/>
<proteinExistence type="predicted"/>
<accession>A0A0C2YRL3</accession>
<evidence type="ECO:0000313" key="3">
    <source>
        <dbReference type="EMBL" id="KIM52368.1"/>
    </source>
</evidence>
<evidence type="ECO:0000259" key="2">
    <source>
        <dbReference type="Pfam" id="PF20636"/>
    </source>
</evidence>
<reference evidence="3 4" key="1">
    <citation type="submission" date="2014-04" db="EMBL/GenBank/DDBJ databases">
        <authorList>
            <consortium name="DOE Joint Genome Institute"/>
            <person name="Kuo A."/>
            <person name="Kohler A."/>
            <person name="Nagy L.G."/>
            <person name="Floudas D."/>
            <person name="Copeland A."/>
            <person name="Barry K.W."/>
            <person name="Cichocki N."/>
            <person name="Veneault-Fourrey C."/>
            <person name="LaButti K."/>
            <person name="Lindquist E.A."/>
            <person name="Lipzen A."/>
            <person name="Lundell T."/>
            <person name="Morin E."/>
            <person name="Murat C."/>
            <person name="Sun H."/>
            <person name="Tunlid A."/>
            <person name="Henrissat B."/>
            <person name="Grigoriev I.V."/>
            <person name="Hibbett D.S."/>
            <person name="Martin F."/>
            <person name="Nordberg H.P."/>
            <person name="Cantor M.N."/>
            <person name="Hua S.X."/>
        </authorList>
    </citation>
    <scope>NUCLEOTIDE SEQUENCE [LARGE SCALE GENOMIC DNA]</scope>
    <source>
        <strain evidence="3 4">Foug A</strain>
    </source>
</reference>
<gene>
    <name evidence="3" type="ORF">SCLCIDRAFT_1164107</name>
</gene>
<name>A0A0C2YRL3_9AGAM</name>
<feature type="compositionally biased region" description="Acidic residues" evidence="1">
    <location>
        <begin position="239"/>
        <end position="249"/>
    </location>
</feature>
<dbReference type="Pfam" id="PF20636">
    <property type="entry name" value="SMN_G2-BD"/>
    <property type="match status" value="1"/>
</dbReference>
<feature type="domain" description="Survival Motor Neuron Gemin2-binding" evidence="2">
    <location>
        <begin position="84"/>
        <end position="99"/>
    </location>
</feature>
<evidence type="ECO:0000256" key="1">
    <source>
        <dbReference type="SAM" id="MobiDB-lite"/>
    </source>
</evidence>
<dbReference type="CDD" id="cd22852">
    <property type="entry name" value="SMN_C"/>
    <property type="match status" value="1"/>
</dbReference>
<organism evidence="3 4">
    <name type="scientific">Scleroderma citrinum Foug A</name>
    <dbReference type="NCBI Taxonomy" id="1036808"/>
    <lineage>
        <taxon>Eukaryota</taxon>
        <taxon>Fungi</taxon>
        <taxon>Dikarya</taxon>
        <taxon>Basidiomycota</taxon>
        <taxon>Agaricomycotina</taxon>
        <taxon>Agaricomycetes</taxon>
        <taxon>Agaricomycetidae</taxon>
        <taxon>Boletales</taxon>
        <taxon>Sclerodermatineae</taxon>
        <taxon>Sclerodermataceae</taxon>
        <taxon>Scleroderma</taxon>
    </lineage>
</organism>
<dbReference type="HOGENOM" id="CLU_081907_0_0_1"/>
<dbReference type="AlphaFoldDB" id="A0A0C2YRL3"/>
<feature type="region of interest" description="Disordered" evidence="1">
    <location>
        <begin position="232"/>
        <end position="264"/>
    </location>
</feature>
<feature type="region of interest" description="Disordered" evidence="1">
    <location>
        <begin position="1"/>
        <end position="44"/>
    </location>
</feature>
<keyword evidence="4" id="KW-1185">Reference proteome</keyword>
<dbReference type="CDD" id="cd22851">
    <property type="entry name" value="SMN_N"/>
    <property type="match status" value="1"/>
</dbReference>
<sequence length="264" mass="29637">MRQLVHYDLDDSPGPSQPSPKKRKHAHERGLHPSQIQHWDDPGNAQDTVVYDEQGENFSYENEGIEVEEGDGEEMEDSRELTHEEIWDDSALIDAWNSAEAEYATYHGKSKDWKNGSVKKSPLWYNVPHPQAATRKGPKAKPSTNSQTAVVEDEDNTAPIDFDTFVPTHDPSLPGVLEQPPSTFKHHKEPGFFSLPPSTSMVSRDEAFNNALSAMYWTGYWTAVYHSSKIDESVPHEGEVDDVDEGEEQGAEHAEAEDLVPAQR</sequence>